<feature type="transmembrane region" description="Helical" evidence="7">
    <location>
        <begin position="105"/>
        <end position="123"/>
    </location>
</feature>
<feature type="transmembrane region" description="Helical" evidence="7">
    <location>
        <begin position="331"/>
        <end position="352"/>
    </location>
</feature>
<dbReference type="PANTHER" id="PTHR43791:SF40">
    <property type="entry name" value="THIAMINE PATHWAY TRANSPORTER THI73"/>
    <property type="match status" value="1"/>
</dbReference>
<gene>
    <name evidence="8" type="ORF">M436DRAFT_46817</name>
</gene>
<feature type="transmembrane region" description="Helical" evidence="7">
    <location>
        <begin position="359"/>
        <end position="381"/>
    </location>
</feature>
<feature type="transmembrane region" description="Helical" evidence="7">
    <location>
        <begin position="227"/>
        <end position="247"/>
    </location>
</feature>
<dbReference type="GO" id="GO:0016020">
    <property type="term" value="C:membrane"/>
    <property type="evidence" value="ECO:0007669"/>
    <property type="project" value="UniProtKB-SubCell"/>
</dbReference>
<dbReference type="SUPFAM" id="SSF103473">
    <property type="entry name" value="MFS general substrate transporter"/>
    <property type="match status" value="1"/>
</dbReference>
<evidence type="ECO:0000256" key="2">
    <source>
        <dbReference type="ARBA" id="ARBA00022448"/>
    </source>
</evidence>
<evidence type="ECO:0000256" key="1">
    <source>
        <dbReference type="ARBA" id="ARBA00004141"/>
    </source>
</evidence>
<name>A0A074WKH7_9PEZI</name>
<dbReference type="PANTHER" id="PTHR43791">
    <property type="entry name" value="PERMEASE-RELATED"/>
    <property type="match status" value="1"/>
</dbReference>
<keyword evidence="9" id="KW-1185">Reference proteome</keyword>
<evidence type="ECO:0000313" key="8">
    <source>
        <dbReference type="EMBL" id="KEQ73583.1"/>
    </source>
</evidence>
<dbReference type="InterPro" id="IPR011701">
    <property type="entry name" value="MFS"/>
</dbReference>
<feature type="compositionally biased region" description="Polar residues" evidence="6">
    <location>
        <begin position="1"/>
        <end position="11"/>
    </location>
</feature>
<evidence type="ECO:0000256" key="7">
    <source>
        <dbReference type="SAM" id="Phobius"/>
    </source>
</evidence>
<keyword evidence="5 7" id="KW-0472">Membrane</keyword>
<dbReference type="GO" id="GO:0022857">
    <property type="term" value="F:transmembrane transporter activity"/>
    <property type="evidence" value="ECO:0007669"/>
    <property type="project" value="InterPro"/>
</dbReference>
<feature type="transmembrane region" description="Helical" evidence="7">
    <location>
        <begin position="135"/>
        <end position="152"/>
    </location>
</feature>
<evidence type="ECO:0000256" key="5">
    <source>
        <dbReference type="ARBA" id="ARBA00023136"/>
    </source>
</evidence>
<dbReference type="HOGENOM" id="CLU_001265_0_5_1"/>
<evidence type="ECO:0000313" key="9">
    <source>
        <dbReference type="Proteomes" id="UP000027730"/>
    </source>
</evidence>
<dbReference type="GeneID" id="25410593"/>
<feature type="transmembrane region" description="Helical" evidence="7">
    <location>
        <begin position="454"/>
        <end position="475"/>
    </location>
</feature>
<feature type="transmembrane region" description="Helical" evidence="7">
    <location>
        <begin position="421"/>
        <end position="442"/>
    </location>
</feature>
<keyword evidence="2" id="KW-0813">Transport</keyword>
<feature type="transmembrane region" description="Helical" evidence="7">
    <location>
        <begin position="196"/>
        <end position="215"/>
    </location>
</feature>
<comment type="subcellular location">
    <subcellularLocation>
        <location evidence="1">Membrane</location>
        <topology evidence="1">Multi-pass membrane protein</topology>
    </subcellularLocation>
</comment>
<feature type="transmembrane region" description="Helical" evidence="7">
    <location>
        <begin position="293"/>
        <end position="311"/>
    </location>
</feature>
<evidence type="ECO:0000256" key="4">
    <source>
        <dbReference type="ARBA" id="ARBA00022989"/>
    </source>
</evidence>
<keyword evidence="3 7" id="KW-0812">Transmembrane</keyword>
<organism evidence="8 9">
    <name type="scientific">Aureobasidium namibiae CBS 147.97</name>
    <dbReference type="NCBI Taxonomy" id="1043004"/>
    <lineage>
        <taxon>Eukaryota</taxon>
        <taxon>Fungi</taxon>
        <taxon>Dikarya</taxon>
        <taxon>Ascomycota</taxon>
        <taxon>Pezizomycotina</taxon>
        <taxon>Dothideomycetes</taxon>
        <taxon>Dothideomycetidae</taxon>
        <taxon>Dothideales</taxon>
        <taxon>Saccotheciaceae</taxon>
        <taxon>Aureobasidium</taxon>
    </lineage>
</organism>
<dbReference type="InterPro" id="IPR036259">
    <property type="entry name" value="MFS_trans_sf"/>
</dbReference>
<dbReference type="RefSeq" id="XP_013427577.1">
    <property type="nucleotide sequence ID" value="XM_013572123.1"/>
</dbReference>
<dbReference type="Gene3D" id="1.20.1250.20">
    <property type="entry name" value="MFS general substrate transporter like domains"/>
    <property type="match status" value="2"/>
</dbReference>
<keyword evidence="4 7" id="KW-1133">Transmembrane helix</keyword>
<accession>A0A074WKH7</accession>
<dbReference type="Proteomes" id="UP000027730">
    <property type="component" value="Unassembled WGS sequence"/>
</dbReference>
<evidence type="ECO:0000256" key="3">
    <source>
        <dbReference type="ARBA" id="ARBA00022692"/>
    </source>
</evidence>
<dbReference type="AlphaFoldDB" id="A0A074WKH7"/>
<protein>
    <submittedName>
        <fullName evidence="8">MFS general substrate transporter</fullName>
    </submittedName>
</protein>
<proteinExistence type="predicted"/>
<feature type="transmembrane region" description="Helical" evidence="7">
    <location>
        <begin position="164"/>
        <end position="184"/>
    </location>
</feature>
<dbReference type="OrthoDB" id="6730379at2759"/>
<feature type="transmembrane region" description="Helical" evidence="7">
    <location>
        <begin position="68"/>
        <end position="85"/>
    </location>
</feature>
<dbReference type="Pfam" id="PF07690">
    <property type="entry name" value="MFS_1"/>
    <property type="match status" value="1"/>
</dbReference>
<sequence length="523" mass="58453">MGGPSSITAVDTVNEKSPEVQETSTGTTPPAIEKRASIVSDGDDALKVAGTDAHHFDEKYYARLRRKIDWHVMPILVFVYFTQFLDKNILGYAAIMDFPITGIHYNDVAQAFYMGFLIWMFPTQYIGQKFPLGKYLGTHIIAWGCLVMLHAVCGNFPGFYVLRFFLGMLEACVSPTLILVVSMWYKQNERATRIGWFYAGNLSTSLVGGGIAYGVTFFEGAIAPWKLLYIILGGLAVFNGIIVLLFLPDSPMQAHFLTAEEKIAALERVRLDQAGVHNKHIKRYQIIETFKDIRTWIMFLIIMCTGVPNGGNSAFNNIITKSFGWTSRESLLLGMSRTAIGGFAVVAGGWLSDRLKDRMTLVLLFSIPTLIGMIIMTTMQYSGQRGVLQFAQLFQDLSAPGFPLCYAWNASNAGGHTKKNTVNAFTLFTFGLGSVVGTYIFLPKDAPGYIPGKAAIVVLTVVQMACCVIMAWINMRWNKQKKAKLQKMIEEKGWTEEDVQREREKAAFADLTDRENVFFTYTR</sequence>
<evidence type="ECO:0000256" key="6">
    <source>
        <dbReference type="SAM" id="MobiDB-lite"/>
    </source>
</evidence>
<dbReference type="EMBL" id="KL584709">
    <property type="protein sequence ID" value="KEQ73583.1"/>
    <property type="molecule type" value="Genomic_DNA"/>
</dbReference>
<reference evidence="8 9" key="1">
    <citation type="journal article" date="2014" name="BMC Genomics">
        <title>Genome sequencing of four Aureobasidium pullulans varieties: biotechnological potential, stress tolerance, and description of new species.</title>
        <authorList>
            <person name="Gostin Ar C."/>
            <person name="Ohm R.A."/>
            <person name="Kogej T."/>
            <person name="Sonjak S."/>
            <person name="Turk M."/>
            <person name="Zajc J."/>
            <person name="Zalar P."/>
            <person name="Grube M."/>
            <person name="Sun H."/>
            <person name="Han J."/>
            <person name="Sharma A."/>
            <person name="Chiniquy J."/>
            <person name="Ngan C.Y."/>
            <person name="Lipzen A."/>
            <person name="Barry K."/>
            <person name="Grigoriev I.V."/>
            <person name="Gunde-Cimerman N."/>
        </authorList>
    </citation>
    <scope>NUCLEOTIDE SEQUENCE [LARGE SCALE GENOMIC DNA]</scope>
    <source>
        <strain evidence="8 9">CBS 147.97</strain>
    </source>
</reference>
<feature type="region of interest" description="Disordered" evidence="6">
    <location>
        <begin position="1"/>
        <end position="30"/>
    </location>
</feature>
<feature type="transmembrane region" description="Helical" evidence="7">
    <location>
        <begin position="387"/>
        <end position="409"/>
    </location>
</feature>